<accession>A0ACC2MT68</accession>
<gene>
    <name evidence="1" type="ORF">MRB53_001629</name>
</gene>
<dbReference type="EMBL" id="CM056809">
    <property type="protein sequence ID" value="KAJ8648606.1"/>
    <property type="molecule type" value="Genomic_DNA"/>
</dbReference>
<name>A0ACC2MT68_PERAE</name>
<dbReference type="Proteomes" id="UP001234297">
    <property type="component" value="Chromosome 1"/>
</dbReference>
<evidence type="ECO:0000313" key="1">
    <source>
        <dbReference type="EMBL" id="KAJ8648606.1"/>
    </source>
</evidence>
<keyword evidence="2" id="KW-1185">Reference proteome</keyword>
<protein>
    <submittedName>
        <fullName evidence="1">Uncharacterized protein</fullName>
    </submittedName>
</protein>
<organism evidence="1 2">
    <name type="scientific">Persea americana</name>
    <name type="common">Avocado</name>
    <dbReference type="NCBI Taxonomy" id="3435"/>
    <lineage>
        <taxon>Eukaryota</taxon>
        <taxon>Viridiplantae</taxon>
        <taxon>Streptophyta</taxon>
        <taxon>Embryophyta</taxon>
        <taxon>Tracheophyta</taxon>
        <taxon>Spermatophyta</taxon>
        <taxon>Magnoliopsida</taxon>
        <taxon>Magnoliidae</taxon>
        <taxon>Laurales</taxon>
        <taxon>Lauraceae</taxon>
        <taxon>Persea</taxon>
    </lineage>
</organism>
<sequence>MPTAIGQKCSTPSLPLSPSFIMARQKHFPPRRSPRKHPSDSTTGQLDSGAAGGSTDPISGSNQKKLQYRWRQGTVALRQIKKYQRSCELLIPHSPFIRCVREITKFYSKEVSQWTAEALMALQEAAEDYLVHLFEDGNLCAIHAKRVTLMRKDFELARCIGGRHS</sequence>
<reference evidence="1 2" key="1">
    <citation type="journal article" date="2022" name="Hortic Res">
        <title>A haplotype resolved chromosomal level avocado genome allows analysis of novel avocado genes.</title>
        <authorList>
            <person name="Nath O."/>
            <person name="Fletcher S.J."/>
            <person name="Hayward A."/>
            <person name="Shaw L.M."/>
            <person name="Masouleh A.K."/>
            <person name="Furtado A."/>
            <person name="Henry R.J."/>
            <person name="Mitter N."/>
        </authorList>
    </citation>
    <scope>NUCLEOTIDE SEQUENCE [LARGE SCALE GENOMIC DNA]</scope>
    <source>
        <strain evidence="2">cv. Hass</strain>
    </source>
</reference>
<proteinExistence type="predicted"/>
<comment type="caution">
    <text evidence="1">The sequence shown here is derived from an EMBL/GenBank/DDBJ whole genome shotgun (WGS) entry which is preliminary data.</text>
</comment>
<evidence type="ECO:0000313" key="2">
    <source>
        <dbReference type="Proteomes" id="UP001234297"/>
    </source>
</evidence>